<dbReference type="Pfam" id="PF00892">
    <property type="entry name" value="EamA"/>
    <property type="match status" value="2"/>
</dbReference>
<proteinExistence type="predicted"/>
<dbReference type="RefSeq" id="WP_165100600.1">
    <property type="nucleotide sequence ID" value="NZ_CP049056.1"/>
</dbReference>
<dbReference type="PANTHER" id="PTHR22911:SF103">
    <property type="entry name" value="BLR2811 PROTEIN"/>
    <property type="match status" value="1"/>
</dbReference>
<dbReference type="InterPro" id="IPR037185">
    <property type="entry name" value="EmrE-like"/>
</dbReference>
<dbReference type="InterPro" id="IPR000620">
    <property type="entry name" value="EamA_dom"/>
</dbReference>
<organism evidence="3 4">
    <name type="scientific">Pikeienuella piscinae</name>
    <dbReference type="NCBI Taxonomy" id="2748098"/>
    <lineage>
        <taxon>Bacteria</taxon>
        <taxon>Pseudomonadati</taxon>
        <taxon>Pseudomonadota</taxon>
        <taxon>Alphaproteobacteria</taxon>
        <taxon>Rhodobacterales</taxon>
        <taxon>Paracoccaceae</taxon>
        <taxon>Pikeienuella</taxon>
    </lineage>
</organism>
<sequence>MGSSDNSNLRGVLFMLATTVIFALQDGLSKALAAEHSPIFITMWRYWAFGGVCLILLWRTGFRTGLKSGQPALQVFRGVVLALEICVAILAFHVLGLARTHAIFAFGPLLVVALSGPLLGERVGWRRWAAIGLGFLGMMLIIRPGSEPITFEMSVAILGMVMFAAYGLATRRAARTDAAMTSFYYTGIFGALVMTLIGPWFWSTMTPFEMLMMATLCCTGMFGHYLLIKAFEAAEASAIQPFAYLQNVFSSMMGVMIFGEIISPWTIAGGGIVIGAGVFAFWREHVRAKQKAAPEGGLITPS</sequence>
<dbReference type="PANTHER" id="PTHR22911">
    <property type="entry name" value="ACYL-MALONYL CONDENSING ENZYME-RELATED"/>
    <property type="match status" value="1"/>
</dbReference>
<name>A0A7L5C121_9RHOB</name>
<dbReference type="SUPFAM" id="SSF103481">
    <property type="entry name" value="Multidrug resistance efflux transporter EmrE"/>
    <property type="match status" value="2"/>
</dbReference>
<feature type="domain" description="EamA" evidence="2">
    <location>
        <begin position="10"/>
        <end position="142"/>
    </location>
</feature>
<evidence type="ECO:0000313" key="4">
    <source>
        <dbReference type="Proteomes" id="UP000503336"/>
    </source>
</evidence>
<protein>
    <submittedName>
        <fullName evidence="3">DMT family transporter</fullName>
    </submittedName>
</protein>
<dbReference type="Proteomes" id="UP000503336">
    <property type="component" value="Chromosome"/>
</dbReference>
<feature type="transmembrane region" description="Helical" evidence="1">
    <location>
        <begin position="101"/>
        <end position="120"/>
    </location>
</feature>
<accession>A0A7L5C121</accession>
<dbReference type="KEGG" id="hdh:G5B40_16070"/>
<dbReference type="GO" id="GO:0016020">
    <property type="term" value="C:membrane"/>
    <property type="evidence" value="ECO:0007669"/>
    <property type="project" value="InterPro"/>
</dbReference>
<dbReference type="EMBL" id="CP049056">
    <property type="protein sequence ID" value="QIE56818.1"/>
    <property type="molecule type" value="Genomic_DNA"/>
</dbReference>
<feature type="transmembrane region" description="Helical" evidence="1">
    <location>
        <begin position="181"/>
        <end position="202"/>
    </location>
</feature>
<dbReference type="AlphaFoldDB" id="A0A7L5C121"/>
<feature type="domain" description="EamA" evidence="2">
    <location>
        <begin position="153"/>
        <end position="278"/>
    </location>
</feature>
<evidence type="ECO:0000256" key="1">
    <source>
        <dbReference type="SAM" id="Phobius"/>
    </source>
</evidence>
<keyword evidence="1" id="KW-0472">Membrane</keyword>
<feature type="transmembrane region" description="Helical" evidence="1">
    <location>
        <begin position="265"/>
        <end position="282"/>
    </location>
</feature>
<feature type="transmembrane region" description="Helical" evidence="1">
    <location>
        <begin position="149"/>
        <end position="169"/>
    </location>
</feature>
<feature type="transmembrane region" description="Helical" evidence="1">
    <location>
        <begin position="127"/>
        <end position="143"/>
    </location>
</feature>
<feature type="transmembrane region" description="Helical" evidence="1">
    <location>
        <begin position="74"/>
        <end position="95"/>
    </location>
</feature>
<gene>
    <name evidence="3" type="ORF">G5B40_16070</name>
</gene>
<evidence type="ECO:0000313" key="3">
    <source>
        <dbReference type="EMBL" id="QIE56818.1"/>
    </source>
</evidence>
<keyword evidence="1" id="KW-1133">Transmembrane helix</keyword>
<feature type="transmembrane region" description="Helical" evidence="1">
    <location>
        <begin position="43"/>
        <end position="62"/>
    </location>
</feature>
<keyword evidence="1" id="KW-0812">Transmembrane</keyword>
<reference evidence="3 4" key="1">
    <citation type="submission" date="2020-02" db="EMBL/GenBank/DDBJ databases">
        <title>complete genome sequence of Rhodobacteraceae bacterium.</title>
        <authorList>
            <person name="Park J."/>
            <person name="Kim Y.-S."/>
            <person name="Kim K.-H."/>
        </authorList>
    </citation>
    <scope>NUCLEOTIDE SEQUENCE [LARGE SCALE GENOMIC DNA]</scope>
    <source>
        <strain evidence="3 4">RR4-56</strain>
    </source>
</reference>
<evidence type="ECO:0000259" key="2">
    <source>
        <dbReference type="Pfam" id="PF00892"/>
    </source>
</evidence>
<keyword evidence="4" id="KW-1185">Reference proteome</keyword>